<dbReference type="Proteomes" id="UP000606786">
    <property type="component" value="Unassembled WGS sequence"/>
</dbReference>
<dbReference type="AlphaFoldDB" id="A0A811UEP2"/>
<accession>A0A811UEP2</accession>
<proteinExistence type="predicted"/>
<organism evidence="2 3">
    <name type="scientific">Ceratitis capitata</name>
    <name type="common">Mediterranean fruit fly</name>
    <name type="synonym">Tephritis capitata</name>
    <dbReference type="NCBI Taxonomy" id="7213"/>
    <lineage>
        <taxon>Eukaryota</taxon>
        <taxon>Metazoa</taxon>
        <taxon>Ecdysozoa</taxon>
        <taxon>Arthropoda</taxon>
        <taxon>Hexapoda</taxon>
        <taxon>Insecta</taxon>
        <taxon>Pterygota</taxon>
        <taxon>Neoptera</taxon>
        <taxon>Endopterygota</taxon>
        <taxon>Diptera</taxon>
        <taxon>Brachycera</taxon>
        <taxon>Muscomorpha</taxon>
        <taxon>Tephritoidea</taxon>
        <taxon>Tephritidae</taxon>
        <taxon>Ceratitis</taxon>
        <taxon>Ceratitis</taxon>
    </lineage>
</organism>
<evidence type="ECO:0000313" key="2">
    <source>
        <dbReference type="EMBL" id="CAD6997271.1"/>
    </source>
</evidence>
<feature type="compositionally biased region" description="Polar residues" evidence="1">
    <location>
        <begin position="91"/>
        <end position="100"/>
    </location>
</feature>
<reference evidence="2" key="1">
    <citation type="submission" date="2020-11" db="EMBL/GenBank/DDBJ databases">
        <authorList>
            <person name="Whitehead M."/>
        </authorList>
    </citation>
    <scope>NUCLEOTIDE SEQUENCE</scope>
    <source>
        <strain evidence="2">EGII</strain>
    </source>
</reference>
<evidence type="ECO:0000313" key="3">
    <source>
        <dbReference type="Proteomes" id="UP000606786"/>
    </source>
</evidence>
<evidence type="ECO:0000256" key="1">
    <source>
        <dbReference type="SAM" id="MobiDB-lite"/>
    </source>
</evidence>
<comment type="caution">
    <text evidence="2">The sequence shown here is derived from an EMBL/GenBank/DDBJ whole genome shotgun (WGS) entry which is preliminary data.</text>
</comment>
<feature type="compositionally biased region" description="Polar residues" evidence="1">
    <location>
        <begin position="8"/>
        <end position="17"/>
    </location>
</feature>
<feature type="compositionally biased region" description="Low complexity" evidence="1">
    <location>
        <begin position="62"/>
        <end position="81"/>
    </location>
</feature>
<keyword evidence="3" id="KW-1185">Reference proteome</keyword>
<name>A0A811UEP2_CERCA</name>
<feature type="region of interest" description="Disordered" evidence="1">
    <location>
        <begin position="1"/>
        <end position="100"/>
    </location>
</feature>
<dbReference type="EMBL" id="CAJHJT010000012">
    <property type="protein sequence ID" value="CAD6997271.1"/>
    <property type="molecule type" value="Genomic_DNA"/>
</dbReference>
<sequence length="215" mass="23807">MDERHPSNMYTAQTASDGSLRVRIKRSTEEEIPCQPNTSADGSAEAWEDTSEANTKDTVVFRRNYSESSSRSSATSRCNSNEAASEDTGEFTGNYNNHSSDGTVINLCDSSETEGSGELVKEKEVRGNNYTDFTRHIDLRLRIFDSNAENEAAEPPPKKLCIHERESGSDTLSLAASNNMVHEEGSITDTIEQWLKNASTTNAWDNQTGAEPYHR</sequence>
<protein>
    <submittedName>
        <fullName evidence="2">(Mediterranean fruit fly) hypothetical protein</fullName>
    </submittedName>
</protein>
<gene>
    <name evidence="2" type="ORF">CCAP1982_LOCUS5904</name>
</gene>